<proteinExistence type="predicted"/>
<gene>
    <name evidence="1" type="ORF">OCOJLMKI_3453</name>
</gene>
<accession>A0ABQ4RZF0</accession>
<comment type="caution">
    <text evidence="1">The sequence shown here is derived from an EMBL/GenBank/DDBJ whole genome shotgun (WGS) entry which is preliminary data.</text>
</comment>
<dbReference type="RefSeq" id="WP_238245348.1">
    <property type="nucleotide sequence ID" value="NZ_BPQP01000057.1"/>
</dbReference>
<reference evidence="1" key="2">
    <citation type="submission" date="2021-08" db="EMBL/GenBank/DDBJ databases">
        <authorList>
            <person name="Tani A."/>
            <person name="Ola A."/>
            <person name="Ogura Y."/>
            <person name="Katsura K."/>
            <person name="Hayashi T."/>
        </authorList>
    </citation>
    <scope>NUCLEOTIDE SEQUENCE</scope>
    <source>
        <strain evidence="1">DSM 19015</strain>
    </source>
</reference>
<protein>
    <submittedName>
        <fullName evidence="1">Uncharacterized protein</fullName>
    </submittedName>
</protein>
<evidence type="ECO:0000313" key="1">
    <source>
        <dbReference type="EMBL" id="GJD96233.1"/>
    </source>
</evidence>
<keyword evidence="2" id="KW-1185">Reference proteome</keyword>
<sequence>MPMSTEVLSTLPHSSVPLPKKVTLAREWSDTPLGPVQAWPTALRTLCEVIDGSAQPMFIVWGLDRILIYSLSV</sequence>
<reference evidence="1" key="1">
    <citation type="journal article" date="2021" name="Front. Microbiol.">
        <title>Comprehensive Comparative Genomics and Phenotyping of Methylobacterium Species.</title>
        <authorList>
            <person name="Alessa O."/>
            <person name="Ogura Y."/>
            <person name="Fujitani Y."/>
            <person name="Takami H."/>
            <person name="Hayashi T."/>
            <person name="Sahin N."/>
            <person name="Tani A."/>
        </authorList>
    </citation>
    <scope>NUCLEOTIDE SEQUENCE</scope>
    <source>
        <strain evidence="1">DSM 19015</strain>
    </source>
</reference>
<dbReference type="Proteomes" id="UP001055125">
    <property type="component" value="Unassembled WGS sequence"/>
</dbReference>
<organism evidence="1 2">
    <name type="scientific">Methylobacterium iners</name>
    <dbReference type="NCBI Taxonomy" id="418707"/>
    <lineage>
        <taxon>Bacteria</taxon>
        <taxon>Pseudomonadati</taxon>
        <taxon>Pseudomonadota</taxon>
        <taxon>Alphaproteobacteria</taxon>
        <taxon>Hyphomicrobiales</taxon>
        <taxon>Methylobacteriaceae</taxon>
        <taxon>Methylobacterium</taxon>
    </lineage>
</organism>
<name>A0ABQ4RZF0_9HYPH</name>
<evidence type="ECO:0000313" key="2">
    <source>
        <dbReference type="Proteomes" id="UP001055125"/>
    </source>
</evidence>
<dbReference type="EMBL" id="BPQP01000057">
    <property type="protein sequence ID" value="GJD96233.1"/>
    <property type="molecule type" value="Genomic_DNA"/>
</dbReference>